<dbReference type="Pfam" id="PF07364">
    <property type="entry name" value="DUF1485"/>
    <property type="match status" value="1"/>
</dbReference>
<organism evidence="4 5">
    <name type="scientific">Achromobacter kerstersii</name>
    <dbReference type="NCBI Taxonomy" id="1353890"/>
    <lineage>
        <taxon>Bacteria</taxon>
        <taxon>Pseudomonadati</taxon>
        <taxon>Pseudomonadota</taxon>
        <taxon>Betaproteobacteria</taxon>
        <taxon>Burkholderiales</taxon>
        <taxon>Alcaligenaceae</taxon>
        <taxon>Achromobacter</taxon>
    </lineage>
</organism>
<dbReference type="AlphaFoldDB" id="A0A6S7AAP5"/>
<evidence type="ECO:0000313" key="5">
    <source>
        <dbReference type="Proteomes" id="UP000494269"/>
    </source>
</evidence>
<keyword evidence="1" id="KW-0645">Protease</keyword>
<keyword evidence="1" id="KW-0482">Metalloprotease</keyword>
<feature type="domain" description="Microcystin LR degradation protein MlrC C-terminal" evidence="2">
    <location>
        <begin position="297"/>
        <end position="471"/>
    </location>
</feature>
<protein>
    <recommendedName>
        <fullName evidence="1">Microcystinase C</fullName>
        <shortName evidence="1">MlrC</shortName>
    </recommendedName>
</protein>
<dbReference type="GO" id="GO:0008237">
    <property type="term" value="F:metallopeptidase activity"/>
    <property type="evidence" value="ECO:0007669"/>
    <property type="project" value="UniProtKB-KW"/>
</dbReference>
<comment type="cofactor">
    <cofactor evidence="1">
        <name>Zn(2+)</name>
        <dbReference type="ChEBI" id="CHEBI:29105"/>
    </cofactor>
    <text evidence="1">Binds 1 zinc ion per subunit.</text>
</comment>
<evidence type="ECO:0000256" key="1">
    <source>
        <dbReference type="PIRNR" id="PIRNR012702"/>
    </source>
</evidence>
<comment type="function">
    <text evidence="1">Involved in peptidolytic degradation of cyclic heptapeptide hepatotoxin microcystin (MC).</text>
</comment>
<gene>
    <name evidence="4" type="ORF">LMG3441_03836</name>
</gene>
<dbReference type="EMBL" id="CADIJQ010000006">
    <property type="protein sequence ID" value="CAB3721184.1"/>
    <property type="molecule type" value="Genomic_DNA"/>
</dbReference>
<dbReference type="Proteomes" id="UP000494269">
    <property type="component" value="Unassembled WGS sequence"/>
</dbReference>
<evidence type="ECO:0000259" key="3">
    <source>
        <dbReference type="Pfam" id="PF07364"/>
    </source>
</evidence>
<dbReference type="Pfam" id="PF07171">
    <property type="entry name" value="MlrC_C"/>
    <property type="match status" value="1"/>
</dbReference>
<dbReference type="InterPro" id="IPR009197">
    <property type="entry name" value="MlrC"/>
</dbReference>
<proteinExistence type="inferred from homology"/>
<dbReference type="InterPro" id="IPR010799">
    <property type="entry name" value="MlrC_C"/>
</dbReference>
<evidence type="ECO:0000259" key="2">
    <source>
        <dbReference type="Pfam" id="PF07171"/>
    </source>
</evidence>
<name>A0A6S7AAP5_9BURK</name>
<dbReference type="PIRSF" id="PIRSF012702">
    <property type="entry name" value="UCP012702"/>
    <property type="match status" value="1"/>
</dbReference>
<dbReference type="GO" id="GO:0046872">
    <property type="term" value="F:metal ion binding"/>
    <property type="evidence" value="ECO:0007669"/>
    <property type="project" value="UniProtKB-KW"/>
</dbReference>
<evidence type="ECO:0000313" key="4">
    <source>
        <dbReference type="EMBL" id="CAB3721184.1"/>
    </source>
</evidence>
<dbReference type="InterPro" id="IPR015995">
    <property type="entry name" value="MlrC_N"/>
</dbReference>
<sequence>MRIFTGALATETNTFSPLPTGLAAFTSREYLPAGTHPDHMTFYGGPLWVARQRADEYGWTVIEGLVASAQPGGTTTRAAYETLRDELLADLRAALPVDMVLLGLHGAMVADGYDDCEGDILQRVRALVGPDVIVGAELDPHAHLTPLMVEQATVLVLFKEYPHIDVYERACELVDLCHAAHLRQQHPVPALVDCDMVVPMHTMREPARSFVSRIKALEGRDGILSISVAQGFATGDVPEMGTKVLVYADGDAARAQTLARTLADDLIGMREQLMVPYRSVDEALDEALAFDGGPIVLADRSDNPGSGAAGDSTYLLARMRERGIRNAALGPMWDPVAARIAFDAGVGAELDLRIGGKVGPLSGAPVDARCRVVATHANMMMTGNSNTQIALGDCALVDADGILIALVSLRTQAYHTDLFTQLGCDLTAQRLIVVKSAHHFYARYAPLARAVVYVAAPGSASPDWRSLPYRKIRLPKWPIA</sequence>
<keyword evidence="5" id="KW-1185">Reference proteome</keyword>
<comment type="similarity">
    <text evidence="1">Belongs to the peptidase M81 family.</text>
</comment>
<keyword evidence="1" id="KW-0378">Hydrolase</keyword>
<dbReference type="GO" id="GO:0006508">
    <property type="term" value="P:proteolysis"/>
    <property type="evidence" value="ECO:0007669"/>
    <property type="project" value="UniProtKB-KW"/>
</dbReference>
<accession>A0A6S7AAP5</accession>
<feature type="domain" description="Microcystin LR degradation protein MlrC N-terminal" evidence="3">
    <location>
        <begin position="2"/>
        <end position="288"/>
    </location>
</feature>
<keyword evidence="1" id="KW-0479">Metal-binding</keyword>
<dbReference type="RefSeq" id="WP_175170646.1">
    <property type="nucleotide sequence ID" value="NZ_CADIJQ010000006.1"/>
</dbReference>
<reference evidence="4 5" key="1">
    <citation type="submission" date="2020-04" db="EMBL/GenBank/DDBJ databases">
        <authorList>
            <person name="De Canck E."/>
        </authorList>
    </citation>
    <scope>NUCLEOTIDE SEQUENCE [LARGE SCALE GENOMIC DNA]</scope>
    <source>
        <strain evidence="4 5">LMG 3441</strain>
    </source>
</reference>